<gene>
    <name evidence="3" type="ORF">ZHD862_LOCUS26298</name>
</gene>
<evidence type="ECO:0000313" key="3">
    <source>
        <dbReference type="EMBL" id="CAF1268795.1"/>
    </source>
</evidence>
<reference evidence="3" key="1">
    <citation type="submission" date="2021-02" db="EMBL/GenBank/DDBJ databases">
        <authorList>
            <person name="Nowell W R."/>
        </authorList>
    </citation>
    <scope>NUCLEOTIDE SEQUENCE</scope>
</reference>
<dbReference type="EMBL" id="CAJNOT010001958">
    <property type="protein sequence ID" value="CAF1268795.1"/>
    <property type="molecule type" value="Genomic_DNA"/>
</dbReference>
<sequence length="151" mass="15890">MFYPINAIVIVMLAIEVTTTYGQQCPSIYCGGDTTQNCCSYTQLNSTSVQAQCCAASTSCCLPNGCCPSGYPVCCDGNYCCPQGRFCCLISGEQKCCSMSKTGGDYVTDSRPAQVSTRFAASDDIPSDNPPSSSTLGAEILHNAGRQHPSS</sequence>
<accession>A0A815BE10</accession>
<feature type="region of interest" description="Disordered" evidence="1">
    <location>
        <begin position="119"/>
        <end position="151"/>
    </location>
</feature>
<feature type="signal peptide" evidence="2">
    <location>
        <begin position="1"/>
        <end position="22"/>
    </location>
</feature>
<feature type="chain" id="PRO_5032595797" description="Granulin" evidence="2">
    <location>
        <begin position="23"/>
        <end position="151"/>
    </location>
</feature>
<dbReference type="AlphaFoldDB" id="A0A815BE10"/>
<keyword evidence="2" id="KW-0732">Signal</keyword>
<evidence type="ECO:0000256" key="2">
    <source>
        <dbReference type="SAM" id="SignalP"/>
    </source>
</evidence>
<evidence type="ECO:0000313" key="4">
    <source>
        <dbReference type="Proteomes" id="UP000663864"/>
    </source>
</evidence>
<name>A0A815BE10_9BILA</name>
<evidence type="ECO:0000256" key="1">
    <source>
        <dbReference type="SAM" id="MobiDB-lite"/>
    </source>
</evidence>
<protein>
    <recommendedName>
        <fullName evidence="5">Granulin</fullName>
    </recommendedName>
</protein>
<dbReference type="Proteomes" id="UP000663864">
    <property type="component" value="Unassembled WGS sequence"/>
</dbReference>
<proteinExistence type="predicted"/>
<comment type="caution">
    <text evidence="3">The sequence shown here is derived from an EMBL/GenBank/DDBJ whole genome shotgun (WGS) entry which is preliminary data.</text>
</comment>
<evidence type="ECO:0008006" key="5">
    <source>
        <dbReference type="Google" id="ProtNLM"/>
    </source>
</evidence>
<organism evidence="3 4">
    <name type="scientific">Rotaria sordida</name>
    <dbReference type="NCBI Taxonomy" id="392033"/>
    <lineage>
        <taxon>Eukaryota</taxon>
        <taxon>Metazoa</taxon>
        <taxon>Spiralia</taxon>
        <taxon>Gnathifera</taxon>
        <taxon>Rotifera</taxon>
        <taxon>Eurotatoria</taxon>
        <taxon>Bdelloidea</taxon>
        <taxon>Philodinida</taxon>
        <taxon>Philodinidae</taxon>
        <taxon>Rotaria</taxon>
    </lineage>
</organism>